<sequence>MPPSISQFTTHPRCLPSGSSKDCNEVGFSPGKSPPTALIRIENDQQTNNNCSSSIYDNNYHPDNSFQTLSRNIASPSIKNSKPLRFMPYMKPDVEKQKKTEQDNNQDFALFGPVPSAESLSFSSYFATSGSVTPPTSCVDDLTDHILDDEMVFQELESITNSLNLPFSPPLSPIITTTITTTTTATTTATTTIISSLDDDFNNDDFILFP</sequence>
<evidence type="ECO:0000313" key="3">
    <source>
        <dbReference type="Proteomes" id="UP000650833"/>
    </source>
</evidence>
<accession>A0A8H7USG2</accession>
<keyword evidence="3" id="KW-1185">Reference proteome</keyword>
<reference evidence="2" key="1">
    <citation type="submission" date="2020-12" db="EMBL/GenBank/DDBJ databases">
        <title>Metabolic potential, ecology and presence of endohyphal bacteria is reflected in genomic diversity of Mucoromycotina.</title>
        <authorList>
            <person name="Muszewska A."/>
            <person name="Okrasinska A."/>
            <person name="Steczkiewicz K."/>
            <person name="Drgas O."/>
            <person name="Orlowska M."/>
            <person name="Perlinska-Lenart U."/>
            <person name="Aleksandrzak-Piekarczyk T."/>
            <person name="Szatraj K."/>
            <person name="Zielenkiewicz U."/>
            <person name="Pilsyk S."/>
            <person name="Malc E."/>
            <person name="Mieczkowski P."/>
            <person name="Kruszewska J.S."/>
            <person name="Biernat P."/>
            <person name="Pawlowska J."/>
        </authorList>
    </citation>
    <scope>NUCLEOTIDE SEQUENCE</scope>
    <source>
        <strain evidence="2">CBS 226.32</strain>
    </source>
</reference>
<dbReference type="OrthoDB" id="2251365at2759"/>
<dbReference type="AlphaFoldDB" id="A0A8H7USG2"/>
<protein>
    <submittedName>
        <fullName evidence="2">Uncharacterized protein</fullName>
    </submittedName>
</protein>
<organism evidence="2 3">
    <name type="scientific">Mucor plumbeus</name>
    <dbReference type="NCBI Taxonomy" id="97098"/>
    <lineage>
        <taxon>Eukaryota</taxon>
        <taxon>Fungi</taxon>
        <taxon>Fungi incertae sedis</taxon>
        <taxon>Mucoromycota</taxon>
        <taxon>Mucoromycotina</taxon>
        <taxon>Mucoromycetes</taxon>
        <taxon>Mucorales</taxon>
        <taxon>Mucorineae</taxon>
        <taxon>Mucoraceae</taxon>
        <taxon>Mucor</taxon>
    </lineage>
</organism>
<name>A0A8H7USG2_9FUNG</name>
<gene>
    <name evidence="2" type="ORF">INT46_011940</name>
</gene>
<evidence type="ECO:0000256" key="1">
    <source>
        <dbReference type="SAM" id="MobiDB-lite"/>
    </source>
</evidence>
<feature type="compositionally biased region" description="Polar residues" evidence="1">
    <location>
        <begin position="1"/>
        <end position="10"/>
    </location>
</feature>
<evidence type="ECO:0000313" key="2">
    <source>
        <dbReference type="EMBL" id="KAG2192442.1"/>
    </source>
</evidence>
<dbReference type="EMBL" id="JAEPRC010000726">
    <property type="protein sequence ID" value="KAG2192442.1"/>
    <property type="molecule type" value="Genomic_DNA"/>
</dbReference>
<comment type="caution">
    <text evidence="2">The sequence shown here is derived from an EMBL/GenBank/DDBJ whole genome shotgun (WGS) entry which is preliminary data.</text>
</comment>
<dbReference type="Proteomes" id="UP000650833">
    <property type="component" value="Unassembled WGS sequence"/>
</dbReference>
<proteinExistence type="predicted"/>
<feature type="region of interest" description="Disordered" evidence="1">
    <location>
        <begin position="1"/>
        <end position="22"/>
    </location>
</feature>